<protein>
    <submittedName>
        <fullName evidence="7">RNA polymerase sigma factor</fullName>
    </submittedName>
</protein>
<accession>A0ABV8J2I7</accession>
<dbReference type="PANTHER" id="PTHR43133:SF8">
    <property type="entry name" value="RNA POLYMERASE SIGMA FACTOR HI_1459-RELATED"/>
    <property type="match status" value="1"/>
</dbReference>
<comment type="caution">
    <text evidence="7">The sequence shown here is derived from an EMBL/GenBank/DDBJ whole genome shotgun (WGS) entry which is preliminary data.</text>
</comment>
<dbReference type="SUPFAM" id="SSF88946">
    <property type="entry name" value="Sigma2 domain of RNA polymerase sigma factors"/>
    <property type="match status" value="1"/>
</dbReference>
<dbReference type="SUPFAM" id="SSF88659">
    <property type="entry name" value="Sigma3 and sigma4 domains of RNA polymerase sigma factors"/>
    <property type="match status" value="1"/>
</dbReference>
<evidence type="ECO:0000256" key="4">
    <source>
        <dbReference type="ARBA" id="ARBA00023125"/>
    </source>
</evidence>
<keyword evidence="4" id="KW-0238">DNA-binding</keyword>
<keyword evidence="2" id="KW-0805">Transcription regulation</keyword>
<sequence>MGSPSGKPATFDAYYLADFRSLTWFAIRIGASSVDEAEDLVQDVMRTVLNQWAQIEAPHAYARAAVRREICRVRTRTTRRHDAEVRAAAQTLQQRSPFDEDTTTVLAMLRTLPPAQRAVLALTTDGYEPGEIAEITGQNTATVRSNLRHARQNLKRLMADTAGREFDGP</sequence>
<dbReference type="InterPro" id="IPR036388">
    <property type="entry name" value="WH-like_DNA-bd_sf"/>
</dbReference>
<dbReference type="Proteomes" id="UP001595867">
    <property type="component" value="Unassembled WGS sequence"/>
</dbReference>
<dbReference type="InterPro" id="IPR013324">
    <property type="entry name" value="RNA_pol_sigma_r3/r4-like"/>
</dbReference>
<dbReference type="Gene3D" id="1.10.1740.10">
    <property type="match status" value="1"/>
</dbReference>
<feature type="domain" description="RNA polymerase sigma factor 70 region 4 type 2" evidence="6">
    <location>
        <begin position="105"/>
        <end position="154"/>
    </location>
</feature>
<evidence type="ECO:0000256" key="1">
    <source>
        <dbReference type="ARBA" id="ARBA00010641"/>
    </source>
</evidence>
<dbReference type="InterPro" id="IPR013249">
    <property type="entry name" value="RNA_pol_sigma70_r4_t2"/>
</dbReference>
<proteinExistence type="inferred from homology"/>
<dbReference type="Gene3D" id="1.10.10.10">
    <property type="entry name" value="Winged helix-like DNA-binding domain superfamily/Winged helix DNA-binding domain"/>
    <property type="match status" value="1"/>
</dbReference>
<evidence type="ECO:0000256" key="3">
    <source>
        <dbReference type="ARBA" id="ARBA00023082"/>
    </source>
</evidence>
<dbReference type="PANTHER" id="PTHR43133">
    <property type="entry name" value="RNA POLYMERASE ECF-TYPE SIGMA FACTO"/>
    <property type="match status" value="1"/>
</dbReference>
<evidence type="ECO:0000256" key="2">
    <source>
        <dbReference type="ARBA" id="ARBA00023015"/>
    </source>
</evidence>
<dbReference type="EMBL" id="JBHSBL010000019">
    <property type="protein sequence ID" value="MFC4068833.1"/>
    <property type="molecule type" value="Genomic_DNA"/>
</dbReference>
<dbReference type="RefSeq" id="WP_378069718.1">
    <property type="nucleotide sequence ID" value="NZ_JBHSBL010000019.1"/>
</dbReference>
<dbReference type="InterPro" id="IPR014284">
    <property type="entry name" value="RNA_pol_sigma-70_dom"/>
</dbReference>
<evidence type="ECO:0000313" key="7">
    <source>
        <dbReference type="EMBL" id="MFC4068833.1"/>
    </source>
</evidence>
<dbReference type="Pfam" id="PF08281">
    <property type="entry name" value="Sigma70_r4_2"/>
    <property type="match status" value="1"/>
</dbReference>
<dbReference type="InterPro" id="IPR013325">
    <property type="entry name" value="RNA_pol_sigma_r2"/>
</dbReference>
<evidence type="ECO:0000256" key="5">
    <source>
        <dbReference type="ARBA" id="ARBA00023163"/>
    </source>
</evidence>
<evidence type="ECO:0000259" key="6">
    <source>
        <dbReference type="Pfam" id="PF08281"/>
    </source>
</evidence>
<reference evidence="8" key="1">
    <citation type="journal article" date="2019" name="Int. J. Syst. Evol. Microbiol.">
        <title>The Global Catalogue of Microorganisms (GCM) 10K type strain sequencing project: providing services to taxonomists for standard genome sequencing and annotation.</title>
        <authorList>
            <consortium name="The Broad Institute Genomics Platform"/>
            <consortium name="The Broad Institute Genome Sequencing Center for Infectious Disease"/>
            <person name="Wu L."/>
            <person name="Ma J."/>
        </authorList>
    </citation>
    <scope>NUCLEOTIDE SEQUENCE [LARGE SCALE GENOMIC DNA]</scope>
    <source>
        <strain evidence="8">TBRC 5832</strain>
    </source>
</reference>
<gene>
    <name evidence="7" type="ORF">ACFO0C_28210</name>
</gene>
<keyword evidence="8" id="KW-1185">Reference proteome</keyword>
<name>A0ABV8J2I7_9ACTN</name>
<keyword evidence="3" id="KW-0731">Sigma factor</keyword>
<evidence type="ECO:0000313" key="8">
    <source>
        <dbReference type="Proteomes" id="UP001595867"/>
    </source>
</evidence>
<organism evidence="7 8">
    <name type="scientific">Actinoplanes subglobosus</name>
    <dbReference type="NCBI Taxonomy" id="1547892"/>
    <lineage>
        <taxon>Bacteria</taxon>
        <taxon>Bacillati</taxon>
        <taxon>Actinomycetota</taxon>
        <taxon>Actinomycetes</taxon>
        <taxon>Micromonosporales</taxon>
        <taxon>Micromonosporaceae</taxon>
        <taxon>Actinoplanes</taxon>
    </lineage>
</organism>
<comment type="similarity">
    <text evidence="1">Belongs to the sigma-70 factor family. ECF subfamily.</text>
</comment>
<dbReference type="InterPro" id="IPR039425">
    <property type="entry name" value="RNA_pol_sigma-70-like"/>
</dbReference>
<dbReference type="NCBIfam" id="TIGR02937">
    <property type="entry name" value="sigma70-ECF"/>
    <property type="match status" value="1"/>
</dbReference>
<keyword evidence="5" id="KW-0804">Transcription</keyword>